<protein>
    <submittedName>
        <fullName evidence="2">Putative ribonuclease H1</fullName>
    </submittedName>
</protein>
<evidence type="ECO:0000313" key="3">
    <source>
        <dbReference type="Proteomes" id="UP000028667"/>
    </source>
</evidence>
<sequence>MLKSIEYELYFDGASRGNPGKGSSAALIIEKSTNKIVWKGCKYFGEKTVTNNVAEYHALLLGVNAMKKYELNNVKIMGDSLLVVNQVKKIWKCKNAVLNEYLQKVSMKLKNKKYDISHIPRDKNTIADKLANKCLDDCKSSSMVLKEIL</sequence>
<dbReference type="GeneID" id="20041612"/>
<dbReference type="Proteomes" id="UP000028667">
    <property type="component" value="Segment"/>
</dbReference>
<gene>
    <name evidence="2" type="ORF">AaV_125</name>
</gene>
<feature type="domain" description="RNase H type-1" evidence="1">
    <location>
        <begin position="3"/>
        <end position="136"/>
    </location>
</feature>
<dbReference type="SUPFAM" id="SSF53098">
    <property type="entry name" value="Ribonuclease H-like"/>
    <property type="match status" value="1"/>
</dbReference>
<dbReference type="InterPro" id="IPR002156">
    <property type="entry name" value="RNaseH_domain"/>
</dbReference>
<evidence type="ECO:0000259" key="1">
    <source>
        <dbReference type="PROSITE" id="PS50879"/>
    </source>
</evidence>
<dbReference type="PANTHER" id="PTHR46387:SF2">
    <property type="entry name" value="RIBONUCLEASE HI"/>
    <property type="match status" value="1"/>
</dbReference>
<dbReference type="EMBL" id="KJ645900">
    <property type="protein sequence ID" value="AII17146.1"/>
    <property type="molecule type" value="Genomic_DNA"/>
</dbReference>
<accession>A0A076FI68</accession>
<dbReference type="InterPro" id="IPR036397">
    <property type="entry name" value="RNaseH_sf"/>
</dbReference>
<dbReference type="CDD" id="cd09279">
    <property type="entry name" value="RNase_HI_like"/>
    <property type="match status" value="1"/>
</dbReference>
<dbReference type="GO" id="GO:0003676">
    <property type="term" value="F:nucleic acid binding"/>
    <property type="evidence" value="ECO:0007669"/>
    <property type="project" value="InterPro"/>
</dbReference>
<reference evidence="2 3" key="1">
    <citation type="journal article" date="2014" name="Virology">
        <title>Genome of brown tide virus (AaV), the little giant of the Megaviridae, elucidates NCLDV genome expansion and host-virus coevolution.</title>
        <authorList>
            <person name="Moniruzzaman M."/>
            <person name="LeCleir G.R."/>
            <person name="Brown C.M."/>
            <person name="Gobler C.J."/>
            <person name="Bidle K.D."/>
            <person name="Wilson W.H."/>
            <person name="Wilhelm S.W."/>
        </authorList>
    </citation>
    <scope>NUCLEOTIDE SEQUENCE [LARGE SCALE GENOMIC DNA]</scope>
    <source>
        <strain evidence="2">BtV-01</strain>
    </source>
</reference>
<evidence type="ECO:0000313" key="2">
    <source>
        <dbReference type="EMBL" id="AII17146.1"/>
    </source>
</evidence>
<keyword evidence="3" id="KW-1185">Reference proteome</keyword>
<name>A0A076FI68_9VIRU</name>
<dbReference type="OrthoDB" id="27283at10239"/>
<dbReference type="Pfam" id="PF13456">
    <property type="entry name" value="RVT_3"/>
    <property type="match status" value="1"/>
</dbReference>
<organism evidence="2 3">
    <name type="scientific">Aureococcus anophagefferens virus</name>
    <dbReference type="NCBI Taxonomy" id="1474867"/>
    <lineage>
        <taxon>Viruses</taxon>
        <taxon>Varidnaviria</taxon>
        <taxon>Bamfordvirae</taxon>
        <taxon>Nucleocytoviricota</taxon>
        <taxon>Megaviricetes</taxon>
        <taxon>Imitervirales</taxon>
        <taxon>Schizomimiviridae</taxon>
        <taxon>Kratosvirus</taxon>
        <taxon>Kratosvirus quantuckense</taxon>
    </lineage>
</organism>
<dbReference type="PANTHER" id="PTHR46387">
    <property type="entry name" value="POLYNUCLEOTIDYL TRANSFERASE, RIBONUCLEASE H-LIKE SUPERFAMILY PROTEIN"/>
    <property type="match status" value="1"/>
</dbReference>
<dbReference type="GO" id="GO:0004523">
    <property type="term" value="F:RNA-DNA hybrid ribonuclease activity"/>
    <property type="evidence" value="ECO:0007669"/>
    <property type="project" value="InterPro"/>
</dbReference>
<dbReference type="Gene3D" id="3.30.420.10">
    <property type="entry name" value="Ribonuclease H-like superfamily/Ribonuclease H"/>
    <property type="match status" value="1"/>
</dbReference>
<dbReference type="RefSeq" id="YP_009052201.1">
    <property type="nucleotide sequence ID" value="NC_024697.1"/>
</dbReference>
<dbReference type="KEGG" id="vg:20041612"/>
<dbReference type="InterPro" id="IPR012337">
    <property type="entry name" value="RNaseH-like_sf"/>
</dbReference>
<dbReference type="PROSITE" id="PS50879">
    <property type="entry name" value="RNASE_H_1"/>
    <property type="match status" value="1"/>
</dbReference>
<proteinExistence type="predicted"/>